<dbReference type="RefSeq" id="WP_311483274.1">
    <property type="nucleotide sequence ID" value="NZ_JAVRHP010000008.1"/>
</dbReference>
<name>A0ABU3CS22_9FLAO</name>
<sequence>MKVAIMQPYFFPYISYFQLINAVDKFVVYDNIQYTKKGWFSRNRFLLNGKEKLFTIPIKKDSDFLDVRERELAGNSIKERKKILAQLENAYRKAPYFQETFQFLKPLFLQETQNLFQFIYNSIIEVTEKLEIDTNIIISSKLPIKHELKAEEKVIELCNYLKANTYINSIGGKELYRKEQFNENDIHLKFLQSNPIKYSQFKESFVPWLSIIDLFMFNGFSGTKKFLNEYQLI</sequence>
<keyword evidence="2" id="KW-1185">Reference proteome</keyword>
<comment type="caution">
    <text evidence="1">The sequence shown here is derived from an EMBL/GenBank/DDBJ whole genome shotgun (WGS) entry which is preliminary data.</text>
</comment>
<gene>
    <name evidence="1" type="ORF">RM529_03020</name>
</gene>
<evidence type="ECO:0000313" key="2">
    <source>
        <dbReference type="Proteomes" id="UP001248819"/>
    </source>
</evidence>
<accession>A0ABU3CS22</accession>
<dbReference type="InterPro" id="IPR014985">
    <property type="entry name" value="WbqC"/>
</dbReference>
<organism evidence="1 2">
    <name type="scientific">Autumnicola edwardsiae</name>
    <dbReference type="NCBI Taxonomy" id="3075594"/>
    <lineage>
        <taxon>Bacteria</taxon>
        <taxon>Pseudomonadati</taxon>
        <taxon>Bacteroidota</taxon>
        <taxon>Flavobacteriia</taxon>
        <taxon>Flavobacteriales</taxon>
        <taxon>Flavobacteriaceae</taxon>
        <taxon>Autumnicola</taxon>
    </lineage>
</organism>
<proteinExistence type="predicted"/>
<dbReference type="EMBL" id="JAVRHP010000008">
    <property type="protein sequence ID" value="MDT0649096.1"/>
    <property type="molecule type" value="Genomic_DNA"/>
</dbReference>
<dbReference type="Pfam" id="PF08889">
    <property type="entry name" value="WbqC"/>
    <property type="match status" value="1"/>
</dbReference>
<dbReference type="Proteomes" id="UP001248819">
    <property type="component" value="Unassembled WGS sequence"/>
</dbReference>
<evidence type="ECO:0000313" key="1">
    <source>
        <dbReference type="EMBL" id="MDT0649096.1"/>
    </source>
</evidence>
<reference evidence="1 2" key="1">
    <citation type="submission" date="2023-09" db="EMBL/GenBank/DDBJ databases">
        <authorList>
            <person name="Rey-Velasco X."/>
        </authorList>
    </citation>
    <scope>NUCLEOTIDE SEQUENCE [LARGE SCALE GENOMIC DNA]</scope>
    <source>
        <strain evidence="1 2">F297</strain>
    </source>
</reference>
<protein>
    <submittedName>
        <fullName evidence="1">WbqC family protein</fullName>
    </submittedName>
</protein>